<proteinExistence type="predicted"/>
<protein>
    <recommendedName>
        <fullName evidence="3">Pre-peptidase C-terminal domain-containing protein</fullName>
    </recommendedName>
</protein>
<keyword evidence="2" id="KW-1185">Reference proteome</keyword>
<accession>A0ABW8NGD2</accession>
<evidence type="ECO:0008006" key="3">
    <source>
        <dbReference type="Google" id="ProtNLM"/>
    </source>
</evidence>
<reference evidence="1 2" key="1">
    <citation type="submission" date="2024-03" db="EMBL/GenBank/DDBJ databases">
        <title>High-quality draft genome sequence of Oceanobacter sp. wDCs-4.</title>
        <authorList>
            <person name="Dong C."/>
        </authorList>
    </citation>
    <scope>NUCLEOTIDE SEQUENCE [LARGE SCALE GENOMIC DNA]</scope>
    <source>
        <strain evidence="2">wDCs-4</strain>
    </source>
</reference>
<sequence>MTGSKPSLITTSLTTLALSISLIGCGSDDDSDSNPNTEYQVSPLLSDTSVTLTEGSDSLSINQYVEGNLSSTDETDLYTYTAAADGWVMILLDGSTDSDLDLLVYADGELIDNSSYITSTEAILIDVSANSDYVIEIEAIITGSYTLTVAEPSRALMSLDDNDYLALSSSNYTLTCDSGTSDGSYSDLFIINFDEATMRWPGSDSHSMSLDGDSVTIAIDEEYQQTINGIVYLYDSDGNLDAELERNDDNAIVSATYSMEADTVTTIGGNNDSCHQTESGTFSFML</sequence>
<evidence type="ECO:0000313" key="1">
    <source>
        <dbReference type="EMBL" id="MFK4752015.1"/>
    </source>
</evidence>
<organism evidence="1 2">
    <name type="scientific">Oceanobacter antarcticus</name>
    <dbReference type="NCBI Taxonomy" id="3133425"/>
    <lineage>
        <taxon>Bacteria</taxon>
        <taxon>Pseudomonadati</taxon>
        <taxon>Pseudomonadota</taxon>
        <taxon>Gammaproteobacteria</taxon>
        <taxon>Oceanospirillales</taxon>
        <taxon>Oceanospirillaceae</taxon>
        <taxon>Oceanobacter</taxon>
    </lineage>
</organism>
<name>A0ABW8NGD2_9GAMM</name>
<dbReference type="Gene3D" id="2.60.120.380">
    <property type="match status" value="1"/>
</dbReference>
<gene>
    <name evidence="1" type="ORF">WG929_06310</name>
</gene>
<dbReference type="PROSITE" id="PS51257">
    <property type="entry name" value="PROKAR_LIPOPROTEIN"/>
    <property type="match status" value="1"/>
</dbReference>
<dbReference type="Proteomes" id="UP001620597">
    <property type="component" value="Unassembled WGS sequence"/>
</dbReference>
<comment type="caution">
    <text evidence="1">The sequence shown here is derived from an EMBL/GenBank/DDBJ whole genome shotgun (WGS) entry which is preliminary data.</text>
</comment>
<evidence type="ECO:0000313" key="2">
    <source>
        <dbReference type="Proteomes" id="UP001620597"/>
    </source>
</evidence>
<dbReference type="RefSeq" id="WP_416205357.1">
    <property type="nucleotide sequence ID" value="NZ_JBBKTX010000006.1"/>
</dbReference>
<dbReference type="EMBL" id="JBBKTX010000006">
    <property type="protein sequence ID" value="MFK4752015.1"/>
    <property type="molecule type" value="Genomic_DNA"/>
</dbReference>